<reference evidence="3" key="1">
    <citation type="submission" date="2023-03" db="EMBL/GenBank/DDBJ databases">
        <title>Edaphobacter sp.</title>
        <authorList>
            <person name="Huber K.J."/>
            <person name="Papendorf J."/>
            <person name="Pilke C."/>
            <person name="Bunk B."/>
            <person name="Sproeer C."/>
            <person name="Pester M."/>
        </authorList>
    </citation>
    <scope>NUCLEOTIDE SEQUENCE</scope>
    <source>
        <strain evidence="3">DSM 110680</strain>
    </source>
</reference>
<keyword evidence="2" id="KW-1133">Transmembrane helix</keyword>
<dbReference type="Gene3D" id="3.40.50.10070">
    <property type="entry name" value="TolB, N-terminal domain"/>
    <property type="match status" value="1"/>
</dbReference>
<dbReference type="SMART" id="SM00028">
    <property type="entry name" value="TPR"/>
    <property type="match status" value="5"/>
</dbReference>
<feature type="transmembrane region" description="Helical" evidence="2">
    <location>
        <begin position="145"/>
        <end position="165"/>
    </location>
</feature>
<name>A0AAU7DII5_9BACT</name>
<accession>A0AAU7DII5</accession>
<keyword evidence="2" id="KW-0472">Membrane</keyword>
<dbReference type="Pfam" id="PF13432">
    <property type="entry name" value="TPR_16"/>
    <property type="match status" value="1"/>
</dbReference>
<evidence type="ECO:0000256" key="1">
    <source>
        <dbReference type="PROSITE-ProRule" id="PRU00339"/>
    </source>
</evidence>
<gene>
    <name evidence="3" type="ORF">P8935_20180</name>
</gene>
<dbReference type="PANTHER" id="PTHR12558">
    <property type="entry name" value="CELL DIVISION CYCLE 16,23,27"/>
    <property type="match status" value="1"/>
</dbReference>
<dbReference type="SUPFAM" id="SSF52964">
    <property type="entry name" value="TolB, N-terminal domain"/>
    <property type="match status" value="1"/>
</dbReference>
<protein>
    <submittedName>
        <fullName evidence="3">Tetratricopeptide repeat protein</fullName>
    </submittedName>
</protein>
<dbReference type="EMBL" id="CP121196">
    <property type="protein sequence ID" value="XBH16880.1"/>
    <property type="molecule type" value="Genomic_DNA"/>
</dbReference>
<keyword evidence="1" id="KW-0802">TPR repeat</keyword>
<organism evidence="3">
    <name type="scientific">Telmatobacter sp. DSM 110680</name>
    <dbReference type="NCBI Taxonomy" id="3036704"/>
    <lineage>
        <taxon>Bacteria</taxon>
        <taxon>Pseudomonadati</taxon>
        <taxon>Acidobacteriota</taxon>
        <taxon>Terriglobia</taxon>
        <taxon>Terriglobales</taxon>
        <taxon>Acidobacteriaceae</taxon>
        <taxon>Telmatobacter</taxon>
    </lineage>
</organism>
<evidence type="ECO:0000256" key="2">
    <source>
        <dbReference type="SAM" id="Phobius"/>
    </source>
</evidence>
<dbReference type="Gene3D" id="1.25.40.10">
    <property type="entry name" value="Tetratricopeptide repeat domain"/>
    <property type="match status" value="1"/>
</dbReference>
<dbReference type="PANTHER" id="PTHR12558:SF13">
    <property type="entry name" value="CELL DIVISION CYCLE PROTEIN 27 HOMOLOG"/>
    <property type="match status" value="1"/>
</dbReference>
<dbReference type="RefSeq" id="WP_348262110.1">
    <property type="nucleotide sequence ID" value="NZ_CP121196.1"/>
</dbReference>
<dbReference type="SUPFAM" id="SSF48452">
    <property type="entry name" value="TPR-like"/>
    <property type="match status" value="2"/>
</dbReference>
<sequence length="660" mass="73041">MKSTVTTSAQDIQAELERILESTPFANAHRSQRFLRYIVECSLKHQDEFLKEFAIAVDVFGRNVSYDPSINATVRVEAGRLRSRLREYYADEGRNDPIIIDVPKGGYRATFTGRGIDNDDVVPQVTSSADEEEAHVQQKPRWHKFLPLGLTAIILVGAVGGIGLWKRRVLPTNAAGNGQKVLAVLPFSNQTGAATNSYLTEGITETLIRQFSLIPQLRVISRAAADRVNKQNAASELGVGYLLTGSLERNADGRLVLNAELSDARNGAVLRSSQYIPDEADLRPIQAEIVQDAVMGLGIPLDTARAAGAQKPLTSSPAAFQSFLRGVAVARVRDNPENLREAIRDFEEAVRLDPSFAFAYSSMAEGHLAMGIFYEAPLDHMPLARKYAERALSLDPSMHQAHGILGLIDLLYDWNLPSAQTELEAADTRDHAIWQLGCTAHLLSINGRYRHAQEDLESMLEFDPHSGMLIAELGCVNYYAGHYDDSIRYYKQALSLDPHSVLGYWGMARSLARQGRYKDALDELQQFKKLNGFEPPIITAEIGFTEAASGNRHAAMETLRQLKEESQHAYVDPYLIAVIYLGLNDRENTYSWLDRAYDAHSPFLISIATDPKWSTSRSDARFKALWNRMTDAKGGSPAPTQALGAIRSSARPLPTDSIAL</sequence>
<proteinExistence type="predicted"/>
<dbReference type="PROSITE" id="PS50005">
    <property type="entry name" value="TPR"/>
    <property type="match status" value="1"/>
</dbReference>
<feature type="repeat" description="TPR" evidence="1">
    <location>
        <begin position="467"/>
        <end position="500"/>
    </location>
</feature>
<evidence type="ECO:0000313" key="3">
    <source>
        <dbReference type="EMBL" id="XBH16880.1"/>
    </source>
</evidence>
<dbReference type="InterPro" id="IPR019734">
    <property type="entry name" value="TPR_rpt"/>
</dbReference>
<keyword evidence="2" id="KW-0812">Transmembrane</keyword>
<dbReference type="AlphaFoldDB" id="A0AAU7DII5"/>
<dbReference type="InterPro" id="IPR011990">
    <property type="entry name" value="TPR-like_helical_dom_sf"/>
</dbReference>